<comment type="similarity">
    <text evidence="1">Belongs to the glycerophosphoryl diester phosphodiesterase family.</text>
</comment>
<dbReference type="Pfam" id="PF03009">
    <property type="entry name" value="GDPD"/>
    <property type="match status" value="1"/>
</dbReference>
<dbReference type="InterPro" id="IPR056632">
    <property type="entry name" value="DUF7730"/>
</dbReference>
<evidence type="ECO:0000256" key="5">
    <source>
        <dbReference type="ARBA" id="ARBA00022801"/>
    </source>
</evidence>
<dbReference type="OrthoDB" id="1058301at2759"/>
<comment type="catalytic activity">
    <reaction evidence="6">
        <text>a sn-glycero-3-phosphodiester + H2O = an alcohol + sn-glycerol 3-phosphate + H(+)</text>
        <dbReference type="Rhea" id="RHEA:12969"/>
        <dbReference type="ChEBI" id="CHEBI:15377"/>
        <dbReference type="ChEBI" id="CHEBI:15378"/>
        <dbReference type="ChEBI" id="CHEBI:30879"/>
        <dbReference type="ChEBI" id="CHEBI:57597"/>
        <dbReference type="ChEBI" id="CHEBI:83408"/>
        <dbReference type="EC" id="3.1.4.46"/>
    </reaction>
</comment>
<feature type="domain" description="GP-PDE" evidence="7">
    <location>
        <begin position="517"/>
        <end position="854"/>
    </location>
</feature>
<dbReference type="GO" id="GO:0006071">
    <property type="term" value="P:glycerol metabolic process"/>
    <property type="evidence" value="ECO:0007669"/>
    <property type="project" value="UniProtKB-KW"/>
</dbReference>
<evidence type="ECO:0000256" key="3">
    <source>
        <dbReference type="ARBA" id="ARBA00022729"/>
    </source>
</evidence>
<evidence type="ECO:0000256" key="4">
    <source>
        <dbReference type="ARBA" id="ARBA00022798"/>
    </source>
</evidence>
<name>E5A4V1_LEPMJ</name>
<dbReference type="EC" id="3.1.4.46" evidence="2"/>
<dbReference type="InterPro" id="IPR030395">
    <property type="entry name" value="GP_PDE_dom"/>
</dbReference>
<sequence>MSTTVRTTLIKAGEKTKKCLQSVVWQTCKCVLWVVCAPCICCALLLLPRGRSTRQNHGEPYEPPVPQLPAPRRRTLSIPSSTLQDEQNLLEQPQSAFMNKLPLEIRRMIYAHALGNTKIHVATRDGALLVHGCFSRKTCRGANFAYKGVQKRVGFALPLLRTCRLIYSEAIEYLYTSNTIALSNCGRQNPTIDYLSYFILPHRYAQIRRMHIYWDIDSPPYYFLIPRDMRLDSESSPWITSWRAITKLKGLRQFHVILAAPSSPNFFVHNPHYWKMFGRPLLESIPRIEAKLFVITLPSHTCERRARMKNPQCKSESSKASLDEKHIMGLSSSHTPNPWIRAVHLELANPIPPFINVTQEPGPWRLGNLTFSDLGPRNHRVRHQPPLLELGTELISQLEKNGAGWMHAHGVTEACSMVQRFAYRNCPGAFPTSPEVVGAPCQFFTMRSFLAASVIVGIASSAAVPSPAQGLKSHGHGHKKFNVQVGVRPYYLVDNMDDSPLKEKLESCSEQEFKTSDFVFAHRGAPLQFPEHTLQSYKAAHRQGAGVIECDVAFTSDKQLVCRHAQCDLHTTTNILNTTLASKCTTPFTPYSNGTAATAKCCTSDITLAEFETLCGKMDAFNPNATTVTEYMDGTPYFRTDLYAQGCPKLMTVDTYIPLVDSWNLKFTPELKTPEVPMPFNGYTQAQYAQDLVDKFRHYNIDPSRVWLQSFLPADIFYWIDHEPAFGAQAVYLDDRVDTPAGYANATASIPALAARGVKIMAPAMFALTKVDGAGAIVPSEYALACQKAGLEMVAWSFERSGWLQIQGGGYYFQYVANVTAKDGDMYEVLDVLAKDVGIKGMFTDWPATVTYYANCFGL</sequence>
<dbReference type="AlphaFoldDB" id="E5A4V1"/>
<dbReference type="FunFam" id="3.20.20.190:FF:000040">
    <property type="entry name" value="Glycerophosphoryl diester phosphodiesterase family protein"/>
    <property type="match status" value="1"/>
</dbReference>
<organism evidence="9">
    <name type="scientific">Leptosphaeria maculans (strain JN3 / isolate v23.1.3 / race Av1-4-5-6-7-8)</name>
    <name type="common">Blackleg fungus</name>
    <name type="synonym">Phoma lingam</name>
    <dbReference type="NCBI Taxonomy" id="985895"/>
    <lineage>
        <taxon>Eukaryota</taxon>
        <taxon>Fungi</taxon>
        <taxon>Dikarya</taxon>
        <taxon>Ascomycota</taxon>
        <taxon>Pezizomycotina</taxon>
        <taxon>Dothideomycetes</taxon>
        <taxon>Pleosporomycetidae</taxon>
        <taxon>Pleosporales</taxon>
        <taxon>Pleosporineae</taxon>
        <taxon>Leptosphaeriaceae</taxon>
        <taxon>Plenodomus</taxon>
        <taxon>Plenodomus lingam/Leptosphaeria maculans species complex</taxon>
    </lineage>
</organism>
<gene>
    <name evidence="8" type="ORF">LEMA_P078880.1</name>
</gene>
<dbReference type="PANTHER" id="PTHR43620:SF7">
    <property type="entry name" value="GLYCEROPHOSPHODIESTER PHOSPHODIESTERASE GDPD5-RELATED"/>
    <property type="match status" value="1"/>
</dbReference>
<keyword evidence="9" id="KW-1185">Reference proteome</keyword>
<dbReference type="HOGENOM" id="CLU_332898_0_0_1"/>
<evidence type="ECO:0000259" key="7">
    <source>
        <dbReference type="PROSITE" id="PS51704"/>
    </source>
</evidence>
<keyword evidence="3" id="KW-0732">Signal</keyword>
<dbReference type="Proteomes" id="UP000002668">
    <property type="component" value="Genome"/>
</dbReference>
<dbReference type="GO" id="GO:0006629">
    <property type="term" value="P:lipid metabolic process"/>
    <property type="evidence" value="ECO:0007669"/>
    <property type="project" value="InterPro"/>
</dbReference>
<dbReference type="Pfam" id="PF24864">
    <property type="entry name" value="DUF7730"/>
    <property type="match status" value="1"/>
</dbReference>
<dbReference type="Gene3D" id="3.20.20.190">
    <property type="entry name" value="Phosphatidylinositol (PI) phosphodiesterase"/>
    <property type="match status" value="1"/>
</dbReference>
<proteinExistence type="inferred from homology"/>
<dbReference type="PANTHER" id="PTHR43620">
    <property type="entry name" value="GLYCEROPHOSPHORYL DIESTER PHOSPHODIESTERASE"/>
    <property type="match status" value="1"/>
</dbReference>
<dbReference type="SUPFAM" id="SSF51695">
    <property type="entry name" value="PLC-like phosphodiesterases"/>
    <property type="match status" value="1"/>
</dbReference>
<dbReference type="eggNOG" id="ENOG502QW99">
    <property type="taxonomic scope" value="Eukaryota"/>
</dbReference>
<reference evidence="9" key="1">
    <citation type="journal article" date="2011" name="Nat. Commun.">
        <title>Effector diversification within compartments of the Leptosphaeria maculans genome affected by Repeat-Induced Point mutations.</title>
        <authorList>
            <person name="Rouxel T."/>
            <person name="Grandaubert J."/>
            <person name="Hane J.K."/>
            <person name="Hoede C."/>
            <person name="van de Wouw A.P."/>
            <person name="Couloux A."/>
            <person name="Dominguez V."/>
            <person name="Anthouard V."/>
            <person name="Bally P."/>
            <person name="Bourras S."/>
            <person name="Cozijnsen A.J."/>
            <person name="Ciuffetti L.M."/>
            <person name="Degrave A."/>
            <person name="Dilmaghani A."/>
            <person name="Duret L."/>
            <person name="Fudal I."/>
            <person name="Goodwin S.B."/>
            <person name="Gout L."/>
            <person name="Glaser N."/>
            <person name="Linglin J."/>
            <person name="Kema G.H.J."/>
            <person name="Lapalu N."/>
            <person name="Lawrence C.B."/>
            <person name="May K."/>
            <person name="Meyer M."/>
            <person name="Ollivier B."/>
            <person name="Poulain J."/>
            <person name="Schoch C.L."/>
            <person name="Simon A."/>
            <person name="Spatafora J.W."/>
            <person name="Stachowiak A."/>
            <person name="Turgeon B.G."/>
            <person name="Tyler B.M."/>
            <person name="Vincent D."/>
            <person name="Weissenbach J."/>
            <person name="Amselem J."/>
            <person name="Quesneville H."/>
            <person name="Oliver R.P."/>
            <person name="Wincker P."/>
            <person name="Balesdent M.-H."/>
            <person name="Howlett B.J."/>
        </authorList>
    </citation>
    <scope>NUCLEOTIDE SEQUENCE [LARGE SCALE GENOMIC DNA]</scope>
    <source>
        <strain evidence="9">JN3 / isolate v23.1.3 / race Av1-4-5-6-7-8</strain>
    </source>
</reference>
<dbReference type="PROSITE" id="PS51704">
    <property type="entry name" value="GP_PDE"/>
    <property type="match status" value="1"/>
</dbReference>
<evidence type="ECO:0000313" key="9">
    <source>
        <dbReference type="Proteomes" id="UP000002668"/>
    </source>
</evidence>
<dbReference type="InterPro" id="IPR017946">
    <property type="entry name" value="PLC-like_Pdiesterase_TIM-brl"/>
</dbReference>
<evidence type="ECO:0000313" key="8">
    <source>
        <dbReference type="EMBL" id="CBX98649.1"/>
    </source>
</evidence>
<keyword evidence="5" id="KW-0378">Hydrolase</keyword>
<dbReference type="GO" id="GO:0008889">
    <property type="term" value="F:glycerophosphodiester phosphodiesterase activity"/>
    <property type="evidence" value="ECO:0007669"/>
    <property type="project" value="UniProtKB-EC"/>
</dbReference>
<dbReference type="STRING" id="985895.E5A4V1"/>
<keyword evidence="4" id="KW-0319">Glycerol metabolism</keyword>
<dbReference type="InParanoid" id="E5A4V1"/>
<dbReference type="VEuPathDB" id="FungiDB:LEMA_P078880.1"/>
<evidence type="ECO:0000256" key="6">
    <source>
        <dbReference type="ARBA" id="ARBA00047512"/>
    </source>
</evidence>
<protein>
    <recommendedName>
        <fullName evidence="2">glycerophosphodiester phosphodiesterase</fullName>
        <ecNumber evidence="2">3.1.4.46</ecNumber>
    </recommendedName>
</protein>
<accession>E5A4V1</accession>
<dbReference type="EMBL" id="FP929134">
    <property type="protein sequence ID" value="CBX98649.1"/>
    <property type="molecule type" value="Genomic_DNA"/>
</dbReference>
<evidence type="ECO:0000256" key="2">
    <source>
        <dbReference type="ARBA" id="ARBA00012247"/>
    </source>
</evidence>
<evidence type="ECO:0000256" key="1">
    <source>
        <dbReference type="ARBA" id="ARBA00007277"/>
    </source>
</evidence>